<dbReference type="InterPro" id="IPR026866">
    <property type="entry name" value="CR006_AAA"/>
</dbReference>
<dbReference type="AlphaFoldDB" id="B6BJU2"/>
<dbReference type="GO" id="GO:0000731">
    <property type="term" value="P:DNA synthesis involved in DNA repair"/>
    <property type="evidence" value="ECO:0007669"/>
    <property type="project" value="TreeGrafter"/>
</dbReference>
<dbReference type="SUPFAM" id="SSF52540">
    <property type="entry name" value="P-loop containing nucleoside triphosphate hydrolases"/>
    <property type="match status" value="1"/>
</dbReference>
<dbReference type="STRING" id="929558.SMGD1_2820"/>
<dbReference type="InterPro" id="IPR027417">
    <property type="entry name" value="P-loop_NTPase"/>
</dbReference>
<keyword evidence="4" id="KW-1185">Reference proteome</keyword>
<keyword evidence="1" id="KW-0175">Coiled coil</keyword>
<dbReference type="PATRIC" id="fig|929558.5.peg.2810"/>
<dbReference type="EMBL" id="AFRZ01000001">
    <property type="protein sequence ID" value="EHP31342.1"/>
    <property type="molecule type" value="Genomic_DNA"/>
</dbReference>
<feature type="coiled-coil region" evidence="1">
    <location>
        <begin position="130"/>
        <end position="157"/>
    </location>
</feature>
<protein>
    <recommendedName>
        <fullName evidence="2">Protein CR006 P-loop domain-containing protein</fullName>
    </recommendedName>
</protein>
<proteinExistence type="predicted"/>
<feature type="domain" description="Protein CR006 P-loop" evidence="2">
    <location>
        <begin position="21"/>
        <end position="743"/>
    </location>
</feature>
<dbReference type="OrthoDB" id="9795565at2"/>
<dbReference type="Gene3D" id="3.40.50.300">
    <property type="entry name" value="P-loop containing nucleotide triphosphate hydrolases"/>
    <property type="match status" value="2"/>
</dbReference>
<sequence length="823" mass="95584">MSIHIKKINRFTSFCGLDNVTCDEEFQNYNVIFANNGSGKTSVTRALELLIQKNTHISKYQSINSQIAPSIEFELSDRILNINDSTNLPILPFNIEVYNSDFLQYNAPLSSEFGLKKLDDETIVLEGSAIGEETKEIEELNKQKIKLEDKISRIGNIRDIENLDENSDIRKEQIKTLIAIKDIEKIRKNITSSSIQIKAEDFEIISDELNDISKYNYDEKKLVDAQKEFDDLNEAIKEFDSLTEIQIASLVQLNNKTNIDSLFDFDMEKEAGQVSEKIKAHILKVGEQFVKDGRKIIKDILCPFCNQPIKNGILDEYTNYFNEAVNNFDNLSQKLEIDTRNELEKWNECKNQILEQFQKFKPFLDDFEANNITLTNSIDEIIKQTKHLKELIADKKGINNQEQYGKQFIDIYASFGKVNKIIDLTIEILESKKEQEYNLKVKKQEFKNIKIQKAKKDSFNYQKTKTESLEKIKSLENEFLSLDETLVSIKLKIQELQNKRRPDVQQINLYLKALNLSKYSVNEDYKITISSSSIIENDNLRLVLSEGEKTTITFAYFLARLKLFYNKSSLKNLVIVIDDPISSLDEHRVYNTSYIVSKINQEIAGEILDRKDDKAQVFVLTHSHLFMTNIIRILGKNTSYFQLDRQDNLINFISKNKVAGYFDTFYLLLFKEILTFAENSTINENFNESINYGNKIRILIESFMKTNFISKFIEQEYKNQSSFDLEKLRVIIQKISSSNVTHIFANSYFEESEYKITNDKDLELKLDSVVKGLHMDSHGSIADFYNQYKLSIFEVQKLAKITINVMTALNPNQTYFYIEASKN</sequence>
<organism evidence="3 4">
    <name type="scientific">Sulfurimonas gotlandica (strain DSM 19862 / JCM 16533 / GD1)</name>
    <dbReference type="NCBI Taxonomy" id="929558"/>
    <lineage>
        <taxon>Bacteria</taxon>
        <taxon>Pseudomonadati</taxon>
        <taxon>Campylobacterota</taxon>
        <taxon>Epsilonproteobacteria</taxon>
        <taxon>Campylobacterales</taxon>
        <taxon>Sulfurimonadaceae</taxon>
        <taxon>Sulfurimonas</taxon>
    </lineage>
</organism>
<evidence type="ECO:0000313" key="3">
    <source>
        <dbReference type="EMBL" id="EHP31342.1"/>
    </source>
</evidence>
<evidence type="ECO:0000256" key="1">
    <source>
        <dbReference type="SAM" id="Coils"/>
    </source>
</evidence>
<dbReference type="RefSeq" id="WP_008337340.1">
    <property type="nucleotide sequence ID" value="NZ_AFRZ01000001.1"/>
</dbReference>
<dbReference type="HOGENOM" id="CLU_020729_2_0_7"/>
<dbReference type="Pfam" id="PF13166">
    <property type="entry name" value="AAA_13"/>
    <property type="match status" value="1"/>
</dbReference>
<dbReference type="PANTHER" id="PTHR32182:SF0">
    <property type="entry name" value="DNA REPLICATION AND REPAIR PROTEIN RECF"/>
    <property type="match status" value="1"/>
</dbReference>
<dbReference type="GO" id="GO:0006302">
    <property type="term" value="P:double-strand break repair"/>
    <property type="evidence" value="ECO:0007669"/>
    <property type="project" value="TreeGrafter"/>
</dbReference>
<reference evidence="3 4" key="1">
    <citation type="journal article" date="2012" name="Proc. Natl. Acad. Sci. U.S.A.">
        <title>Genome and physiology of a model Epsilonproteobacterium responsible for sulfide detoxification in marine oxygen depletion zones.</title>
        <authorList>
            <person name="Grote J."/>
            <person name="Schott T."/>
            <person name="Bruckner C.G."/>
            <person name="Glockner F.O."/>
            <person name="Jost G."/>
            <person name="Teeling H."/>
            <person name="Labrenz M."/>
            <person name="Jurgens K."/>
        </authorList>
    </citation>
    <scope>NUCLEOTIDE SEQUENCE [LARGE SCALE GENOMIC DNA]</scope>
    <source>
        <strain evidence="3 4">GD1</strain>
    </source>
</reference>
<dbReference type="Proteomes" id="UP000006431">
    <property type="component" value="Unassembled WGS sequence"/>
</dbReference>
<evidence type="ECO:0000259" key="2">
    <source>
        <dbReference type="Pfam" id="PF13166"/>
    </source>
</evidence>
<name>B6BJU2_SULGG</name>
<dbReference type="eggNOG" id="COG4694">
    <property type="taxonomic scope" value="Bacteria"/>
</dbReference>
<comment type="caution">
    <text evidence="3">The sequence shown here is derived from an EMBL/GenBank/DDBJ whole genome shotgun (WGS) entry which is preliminary data.</text>
</comment>
<dbReference type="PANTHER" id="PTHR32182">
    <property type="entry name" value="DNA REPLICATION AND REPAIR PROTEIN RECF"/>
    <property type="match status" value="1"/>
</dbReference>
<gene>
    <name evidence="3" type="ORF">SMGD1_2820</name>
</gene>
<accession>B6BJU2</accession>
<accession>H1FU36</accession>
<evidence type="ECO:0000313" key="4">
    <source>
        <dbReference type="Proteomes" id="UP000006431"/>
    </source>
</evidence>